<gene>
    <name evidence="7" type="ORF">H6G03_35070</name>
</gene>
<feature type="domain" description="Amino acid permease/ SLC12A" evidence="6">
    <location>
        <begin position="20"/>
        <end position="405"/>
    </location>
</feature>
<evidence type="ECO:0000313" key="7">
    <source>
        <dbReference type="EMBL" id="MBD2186221.1"/>
    </source>
</evidence>
<dbReference type="AlphaFoldDB" id="A0A926VLR7"/>
<sequence>MSNSTPVPPQLQRELGVLGATMMGLGSIIGTGVFVSIGVAAGIAGPAVILAVIIGAFVATFNALNSAQLAASHPVSGGSYEYGYKYLTPWLGFTAGWMFLVAKTASAATAALGFAGYLQNAIMLRIAVANALPSSRFLVPIALTAVLFFTLIVLSGIKRSNLVNIIIVSVTLLSLGFFILAGLPKVTTTGVNNVTPFFKGSISTVLHASALMFVAYTGYGRIATMGEEAKDPRRTIPKAIIVAMAITMLLYTAVAIVAVLAAGADKLGGVTAPLEVAARSFGIPGATQILAVGAMTAMLGVLLNLILGLSRVVLAMGRRGDLPGILANLDRGGTTPYAAVLLVGIAIASLVLIGDVKTTWSFSAFTVLIYYAITNLAALQLPTQERLYPKYLAWMGLAACLFLAFWVERQIWLTGIGLIVAGLIWHFFARSQTDKF</sequence>
<name>A0A926VLR7_9CYAN</name>
<protein>
    <submittedName>
        <fullName evidence="7">Amino acid permease</fullName>
    </submittedName>
</protein>
<organism evidence="7 8">
    <name type="scientific">Aerosakkonema funiforme FACHB-1375</name>
    <dbReference type="NCBI Taxonomy" id="2949571"/>
    <lineage>
        <taxon>Bacteria</taxon>
        <taxon>Bacillati</taxon>
        <taxon>Cyanobacteriota</taxon>
        <taxon>Cyanophyceae</taxon>
        <taxon>Oscillatoriophycideae</taxon>
        <taxon>Aerosakkonematales</taxon>
        <taxon>Aerosakkonemataceae</taxon>
        <taxon>Aerosakkonema</taxon>
    </lineage>
</organism>
<dbReference type="GO" id="GO:0016020">
    <property type="term" value="C:membrane"/>
    <property type="evidence" value="ECO:0007669"/>
    <property type="project" value="UniProtKB-SubCell"/>
</dbReference>
<dbReference type="InterPro" id="IPR050367">
    <property type="entry name" value="APC_superfamily"/>
</dbReference>
<feature type="transmembrane region" description="Helical" evidence="5">
    <location>
        <begin position="84"/>
        <end position="102"/>
    </location>
</feature>
<feature type="transmembrane region" description="Helical" evidence="5">
    <location>
        <begin position="47"/>
        <end position="64"/>
    </location>
</feature>
<evidence type="ECO:0000256" key="3">
    <source>
        <dbReference type="ARBA" id="ARBA00022989"/>
    </source>
</evidence>
<keyword evidence="4 5" id="KW-0472">Membrane</keyword>
<dbReference type="EMBL" id="JACJPW010000178">
    <property type="protein sequence ID" value="MBD2186221.1"/>
    <property type="molecule type" value="Genomic_DNA"/>
</dbReference>
<dbReference type="InterPro" id="IPR004841">
    <property type="entry name" value="AA-permease/SLC12A_dom"/>
</dbReference>
<proteinExistence type="predicted"/>
<feature type="transmembrane region" description="Helical" evidence="5">
    <location>
        <begin position="360"/>
        <end position="379"/>
    </location>
</feature>
<evidence type="ECO:0000313" key="8">
    <source>
        <dbReference type="Proteomes" id="UP000641646"/>
    </source>
</evidence>
<feature type="transmembrane region" description="Helical" evidence="5">
    <location>
        <begin position="335"/>
        <end position="354"/>
    </location>
</feature>
<evidence type="ECO:0000256" key="2">
    <source>
        <dbReference type="ARBA" id="ARBA00022692"/>
    </source>
</evidence>
<reference evidence="7" key="1">
    <citation type="journal article" date="2015" name="ISME J.">
        <title>Draft Genome Sequence of Streptomyces incarnatus NRRL8089, which Produces the Nucleoside Antibiotic Sinefungin.</title>
        <authorList>
            <person name="Oshima K."/>
            <person name="Hattori M."/>
            <person name="Shimizu H."/>
            <person name="Fukuda K."/>
            <person name="Nemoto M."/>
            <person name="Inagaki K."/>
            <person name="Tamura T."/>
        </authorList>
    </citation>
    <scope>NUCLEOTIDE SEQUENCE</scope>
    <source>
        <strain evidence="7">FACHB-1375</strain>
    </source>
</reference>
<dbReference type="PANTHER" id="PTHR42770">
    <property type="entry name" value="AMINO ACID TRANSPORTER-RELATED"/>
    <property type="match status" value="1"/>
</dbReference>
<dbReference type="Pfam" id="PF00324">
    <property type="entry name" value="AA_permease"/>
    <property type="match status" value="1"/>
</dbReference>
<dbReference type="RefSeq" id="WP_190475331.1">
    <property type="nucleotide sequence ID" value="NZ_JACJPW010000178.1"/>
</dbReference>
<reference evidence="7" key="2">
    <citation type="submission" date="2020-08" db="EMBL/GenBank/DDBJ databases">
        <authorList>
            <person name="Chen M."/>
            <person name="Teng W."/>
            <person name="Zhao L."/>
            <person name="Hu C."/>
            <person name="Zhou Y."/>
            <person name="Han B."/>
            <person name="Song L."/>
            <person name="Shu W."/>
        </authorList>
    </citation>
    <scope>NUCLEOTIDE SEQUENCE</scope>
    <source>
        <strain evidence="7">FACHB-1375</strain>
    </source>
</reference>
<comment type="caution">
    <text evidence="7">The sequence shown here is derived from an EMBL/GenBank/DDBJ whole genome shotgun (WGS) entry which is preliminary data.</text>
</comment>
<dbReference type="Gene3D" id="1.20.1740.10">
    <property type="entry name" value="Amino acid/polyamine transporter I"/>
    <property type="match status" value="1"/>
</dbReference>
<dbReference type="PANTHER" id="PTHR42770:SF7">
    <property type="entry name" value="MEMBRANE PROTEIN"/>
    <property type="match status" value="1"/>
</dbReference>
<evidence type="ECO:0000256" key="1">
    <source>
        <dbReference type="ARBA" id="ARBA00004141"/>
    </source>
</evidence>
<keyword evidence="2 5" id="KW-0812">Transmembrane</keyword>
<dbReference type="Proteomes" id="UP000641646">
    <property type="component" value="Unassembled WGS sequence"/>
</dbReference>
<feature type="transmembrane region" description="Helical" evidence="5">
    <location>
        <begin position="137"/>
        <end position="155"/>
    </location>
</feature>
<dbReference type="PIRSF" id="PIRSF006060">
    <property type="entry name" value="AA_transporter"/>
    <property type="match status" value="1"/>
</dbReference>
<evidence type="ECO:0000256" key="5">
    <source>
        <dbReference type="SAM" id="Phobius"/>
    </source>
</evidence>
<accession>A0A926VLR7</accession>
<feature type="transmembrane region" description="Helical" evidence="5">
    <location>
        <begin position="289"/>
        <end position="314"/>
    </location>
</feature>
<feature type="transmembrane region" description="Helical" evidence="5">
    <location>
        <begin position="201"/>
        <end position="219"/>
    </location>
</feature>
<comment type="subcellular location">
    <subcellularLocation>
        <location evidence="1">Membrane</location>
        <topology evidence="1">Multi-pass membrane protein</topology>
    </subcellularLocation>
</comment>
<feature type="transmembrane region" description="Helical" evidence="5">
    <location>
        <begin position="162"/>
        <end position="181"/>
    </location>
</feature>
<feature type="transmembrane region" description="Helical" evidence="5">
    <location>
        <begin position="240"/>
        <end position="264"/>
    </location>
</feature>
<evidence type="ECO:0000256" key="4">
    <source>
        <dbReference type="ARBA" id="ARBA00023136"/>
    </source>
</evidence>
<feature type="transmembrane region" description="Helical" evidence="5">
    <location>
        <begin position="413"/>
        <end position="429"/>
    </location>
</feature>
<dbReference type="GO" id="GO:0055085">
    <property type="term" value="P:transmembrane transport"/>
    <property type="evidence" value="ECO:0007669"/>
    <property type="project" value="InterPro"/>
</dbReference>
<feature type="transmembrane region" description="Helical" evidence="5">
    <location>
        <begin position="391"/>
        <end position="407"/>
    </location>
</feature>
<keyword evidence="3 5" id="KW-1133">Transmembrane helix</keyword>
<keyword evidence="8" id="KW-1185">Reference proteome</keyword>
<feature type="transmembrane region" description="Helical" evidence="5">
    <location>
        <begin position="20"/>
        <end position="40"/>
    </location>
</feature>
<evidence type="ECO:0000259" key="6">
    <source>
        <dbReference type="Pfam" id="PF00324"/>
    </source>
</evidence>
<feature type="transmembrane region" description="Helical" evidence="5">
    <location>
        <begin position="109"/>
        <end position="131"/>
    </location>
</feature>